<evidence type="ECO:0000256" key="5">
    <source>
        <dbReference type="HAMAP-Rule" id="MF_00374"/>
    </source>
</evidence>
<dbReference type="PANTHER" id="PTHR10916:SF0">
    <property type="entry name" value="LARGE RIBOSOMAL SUBUNIT PROTEIN UL29C"/>
    <property type="match status" value="1"/>
</dbReference>
<comment type="caution">
    <text evidence="6">The sequence shown here is derived from an EMBL/GenBank/DDBJ whole genome shotgun (WGS) entry which is preliminary data.</text>
</comment>
<dbReference type="GO" id="GO:0006412">
    <property type="term" value="P:translation"/>
    <property type="evidence" value="ECO:0007669"/>
    <property type="project" value="UniProtKB-UniRule"/>
</dbReference>
<proteinExistence type="inferred from homology"/>
<accession>A0A9W6LA88</accession>
<keyword evidence="2 5" id="KW-0689">Ribosomal protein</keyword>
<dbReference type="InterPro" id="IPR050063">
    <property type="entry name" value="Ribosomal_protein_uL29"/>
</dbReference>
<gene>
    <name evidence="5 6" type="primary">rpmC</name>
    <name evidence="6" type="ORF">DAMNIGENAA_35070</name>
</gene>
<dbReference type="HAMAP" id="MF_00374">
    <property type="entry name" value="Ribosomal_uL29"/>
    <property type="match status" value="1"/>
</dbReference>
<protein>
    <recommendedName>
        <fullName evidence="4 5">Large ribosomal subunit protein uL29</fullName>
    </recommendedName>
</protein>
<dbReference type="GO" id="GO:0022625">
    <property type="term" value="C:cytosolic large ribosomal subunit"/>
    <property type="evidence" value="ECO:0007669"/>
    <property type="project" value="TreeGrafter"/>
</dbReference>
<comment type="similarity">
    <text evidence="1 5">Belongs to the universal ribosomal protein uL29 family.</text>
</comment>
<dbReference type="AlphaFoldDB" id="A0A9W6LA88"/>
<reference evidence="6" key="1">
    <citation type="submission" date="2022-12" db="EMBL/GenBank/DDBJ databases">
        <title>Reference genome sequencing for broad-spectrum identification of bacterial and archaeal isolates by mass spectrometry.</title>
        <authorList>
            <person name="Sekiguchi Y."/>
            <person name="Tourlousse D.M."/>
        </authorList>
    </citation>
    <scope>NUCLEOTIDE SEQUENCE</scope>
    <source>
        <strain evidence="6">ASRB1</strain>
    </source>
</reference>
<sequence>MKASSLRDMTKDELLQKLAELREALFNLKFQHVTGQLENTAQLPKTRRNIAQILTVLREMEHKTAA</sequence>
<dbReference type="CDD" id="cd00427">
    <property type="entry name" value="Ribosomal_L29_HIP"/>
    <property type="match status" value="1"/>
</dbReference>
<dbReference type="InterPro" id="IPR001854">
    <property type="entry name" value="Ribosomal_uL29"/>
</dbReference>
<evidence type="ECO:0000256" key="4">
    <source>
        <dbReference type="ARBA" id="ARBA00035204"/>
    </source>
</evidence>
<dbReference type="RefSeq" id="WP_281796248.1">
    <property type="nucleotide sequence ID" value="NZ_BSDR01000001.1"/>
</dbReference>
<keyword evidence="7" id="KW-1185">Reference proteome</keyword>
<dbReference type="Gene3D" id="1.10.287.310">
    <property type="match status" value="1"/>
</dbReference>
<dbReference type="Pfam" id="PF00831">
    <property type="entry name" value="Ribosomal_L29"/>
    <property type="match status" value="1"/>
</dbReference>
<dbReference type="FunFam" id="1.10.287.310:FF:000001">
    <property type="entry name" value="50S ribosomal protein L29"/>
    <property type="match status" value="1"/>
</dbReference>
<evidence type="ECO:0000313" key="6">
    <source>
        <dbReference type="EMBL" id="GLI36074.1"/>
    </source>
</evidence>
<evidence type="ECO:0000313" key="7">
    <source>
        <dbReference type="Proteomes" id="UP001144372"/>
    </source>
</evidence>
<organism evidence="6 7">
    <name type="scientific">Desulforhabdus amnigena</name>
    <dbReference type="NCBI Taxonomy" id="40218"/>
    <lineage>
        <taxon>Bacteria</taxon>
        <taxon>Pseudomonadati</taxon>
        <taxon>Thermodesulfobacteriota</taxon>
        <taxon>Syntrophobacteria</taxon>
        <taxon>Syntrophobacterales</taxon>
        <taxon>Syntrophobacteraceae</taxon>
        <taxon>Desulforhabdus</taxon>
    </lineage>
</organism>
<dbReference type="InterPro" id="IPR036049">
    <property type="entry name" value="Ribosomal_uL29_sf"/>
</dbReference>
<dbReference type="EMBL" id="BSDR01000001">
    <property type="protein sequence ID" value="GLI36074.1"/>
    <property type="molecule type" value="Genomic_DNA"/>
</dbReference>
<dbReference type="Proteomes" id="UP001144372">
    <property type="component" value="Unassembled WGS sequence"/>
</dbReference>
<dbReference type="NCBIfam" id="TIGR00012">
    <property type="entry name" value="L29"/>
    <property type="match status" value="1"/>
</dbReference>
<keyword evidence="3 5" id="KW-0687">Ribonucleoprotein</keyword>
<name>A0A9W6LA88_9BACT</name>
<evidence type="ECO:0000256" key="3">
    <source>
        <dbReference type="ARBA" id="ARBA00023274"/>
    </source>
</evidence>
<evidence type="ECO:0000256" key="1">
    <source>
        <dbReference type="ARBA" id="ARBA00009254"/>
    </source>
</evidence>
<dbReference type="PANTHER" id="PTHR10916">
    <property type="entry name" value="60S RIBOSOMAL PROTEIN L35/50S RIBOSOMAL PROTEIN L29"/>
    <property type="match status" value="1"/>
</dbReference>
<evidence type="ECO:0000256" key="2">
    <source>
        <dbReference type="ARBA" id="ARBA00022980"/>
    </source>
</evidence>
<dbReference type="SUPFAM" id="SSF46561">
    <property type="entry name" value="Ribosomal protein L29 (L29p)"/>
    <property type="match status" value="1"/>
</dbReference>
<dbReference type="GO" id="GO:0003735">
    <property type="term" value="F:structural constituent of ribosome"/>
    <property type="evidence" value="ECO:0007669"/>
    <property type="project" value="InterPro"/>
</dbReference>